<keyword evidence="7" id="KW-1185">Reference proteome</keyword>
<dbReference type="AlphaFoldDB" id="A0A4Y8PEZ1"/>
<name>A0A4Y8PEZ1_9BACT</name>
<protein>
    <submittedName>
        <fullName evidence="6">Na+-dependent transporter</fullName>
    </submittedName>
</protein>
<feature type="transmembrane region" description="Helical" evidence="5">
    <location>
        <begin position="195"/>
        <end position="213"/>
    </location>
</feature>
<evidence type="ECO:0000313" key="7">
    <source>
        <dbReference type="Proteomes" id="UP000297713"/>
    </source>
</evidence>
<dbReference type="GO" id="GO:0016020">
    <property type="term" value="C:membrane"/>
    <property type="evidence" value="ECO:0007669"/>
    <property type="project" value="UniProtKB-SubCell"/>
</dbReference>
<reference evidence="6 7" key="1">
    <citation type="submission" date="2016-05" db="EMBL/GenBank/DDBJ databases">
        <title>Diversity and Homogeneity among Thermoacidophilic Verrucomicrobia Methanotrophs Linked with Geographical Origin.</title>
        <authorList>
            <person name="Erikstad H.-A."/>
            <person name="Smestad N.B."/>
            <person name="Ceballos R.M."/>
            <person name="Birkeland N.-K."/>
        </authorList>
    </citation>
    <scope>NUCLEOTIDE SEQUENCE [LARGE SCALE GENOMIC DNA]</scope>
    <source>
        <strain evidence="6 7">Phi</strain>
    </source>
</reference>
<dbReference type="InterPro" id="IPR002657">
    <property type="entry name" value="BilAc:Na_symport/Acr3"/>
</dbReference>
<dbReference type="RefSeq" id="WP_134439570.1">
    <property type="nucleotide sequence ID" value="NZ_LXQC01000113.1"/>
</dbReference>
<dbReference type="Pfam" id="PF01758">
    <property type="entry name" value="SBF"/>
    <property type="match status" value="1"/>
</dbReference>
<feature type="transmembrane region" description="Helical" evidence="5">
    <location>
        <begin position="118"/>
        <end position="139"/>
    </location>
</feature>
<feature type="transmembrane region" description="Helical" evidence="5">
    <location>
        <begin position="55"/>
        <end position="73"/>
    </location>
</feature>
<evidence type="ECO:0000256" key="4">
    <source>
        <dbReference type="ARBA" id="ARBA00023136"/>
    </source>
</evidence>
<organism evidence="6 7">
    <name type="scientific">Methylacidiphilum caldifontis</name>
    <dbReference type="NCBI Taxonomy" id="2795386"/>
    <lineage>
        <taxon>Bacteria</taxon>
        <taxon>Pseudomonadati</taxon>
        <taxon>Verrucomicrobiota</taxon>
        <taxon>Methylacidiphilae</taxon>
        <taxon>Methylacidiphilales</taxon>
        <taxon>Methylacidiphilaceae</taxon>
        <taxon>Methylacidiphilum (ex Ratnadevi et al. 2023)</taxon>
    </lineage>
</organism>
<comment type="subcellular location">
    <subcellularLocation>
        <location evidence="1">Membrane</location>
        <topology evidence="1">Multi-pass membrane protein</topology>
    </subcellularLocation>
</comment>
<evidence type="ECO:0000256" key="2">
    <source>
        <dbReference type="ARBA" id="ARBA00022692"/>
    </source>
</evidence>
<keyword evidence="4 5" id="KW-0472">Membrane</keyword>
<sequence>MGLSKIFDWIHKRFFFCLILSYLLAALFPQIGLFLRNISFMQLDFVGIKEPLNFPLLQLFILLFNGGFGVKLSELKEQFFKPFPLILGILVNFILPLSLVSLYWLFSLPWHNPIERYNLYTGLVLIIAMPIAGSTLAWVQNSNANLSLCLGMVILSTLLSPLLTPLIIHFCTFIAGKSVETLFSNLDSQLNSQFLVLNIVLPSCLGVLARLVAGDYRYKKFFPLIKHINEINLLILIYSNATTSLPTAVHKPDMDFFLLIAIVTFLACLLRFISGLGISKIAGFGEPVKRTMTYTLGMNNNGMGLVVGNIVFSSQPDIFLPIILYNLFQQLLAAYFYSLWTKKDNFLGSSSFTFSLFKKENNKNSHFYKNNQ</sequence>
<dbReference type="InterPro" id="IPR038770">
    <property type="entry name" value="Na+/solute_symporter_sf"/>
</dbReference>
<proteinExistence type="predicted"/>
<feature type="transmembrane region" description="Helical" evidence="5">
    <location>
        <begin position="85"/>
        <end position="106"/>
    </location>
</feature>
<accession>A0A4Y8PEZ1</accession>
<feature type="transmembrane region" description="Helical" evidence="5">
    <location>
        <begin position="318"/>
        <end position="340"/>
    </location>
</feature>
<feature type="transmembrane region" description="Helical" evidence="5">
    <location>
        <begin position="146"/>
        <end position="175"/>
    </location>
</feature>
<keyword evidence="2 5" id="KW-0812">Transmembrane</keyword>
<dbReference type="OrthoDB" id="185500at2"/>
<evidence type="ECO:0000256" key="1">
    <source>
        <dbReference type="ARBA" id="ARBA00004141"/>
    </source>
</evidence>
<dbReference type="EMBL" id="LXQC01000113">
    <property type="protein sequence ID" value="TFE70623.1"/>
    <property type="molecule type" value="Genomic_DNA"/>
</dbReference>
<dbReference type="PANTHER" id="PTHR10361">
    <property type="entry name" value="SODIUM-BILE ACID COTRANSPORTER"/>
    <property type="match status" value="1"/>
</dbReference>
<evidence type="ECO:0000256" key="3">
    <source>
        <dbReference type="ARBA" id="ARBA00022989"/>
    </source>
</evidence>
<gene>
    <name evidence="6" type="ORF">A7Q10_05990</name>
</gene>
<feature type="transmembrane region" description="Helical" evidence="5">
    <location>
        <begin position="14"/>
        <end position="35"/>
    </location>
</feature>
<dbReference type="Proteomes" id="UP000297713">
    <property type="component" value="Unassembled WGS sequence"/>
</dbReference>
<keyword evidence="3 5" id="KW-1133">Transmembrane helix</keyword>
<dbReference type="PANTHER" id="PTHR10361:SF28">
    <property type="entry name" value="P3 PROTEIN-RELATED"/>
    <property type="match status" value="1"/>
</dbReference>
<dbReference type="InterPro" id="IPR004710">
    <property type="entry name" value="Bilac:Na_transpt"/>
</dbReference>
<evidence type="ECO:0000313" key="6">
    <source>
        <dbReference type="EMBL" id="TFE70623.1"/>
    </source>
</evidence>
<evidence type="ECO:0000256" key="5">
    <source>
        <dbReference type="SAM" id="Phobius"/>
    </source>
</evidence>
<comment type="caution">
    <text evidence="6">The sequence shown here is derived from an EMBL/GenBank/DDBJ whole genome shotgun (WGS) entry which is preliminary data.</text>
</comment>
<dbReference type="Gene3D" id="1.20.1530.20">
    <property type="match status" value="1"/>
</dbReference>
<feature type="transmembrane region" description="Helical" evidence="5">
    <location>
        <begin position="256"/>
        <end position="279"/>
    </location>
</feature>